<dbReference type="Gene3D" id="3.30.40.10">
    <property type="entry name" value="Zinc/RING finger domain, C3HC4 (zinc finger)"/>
    <property type="match status" value="1"/>
</dbReference>
<dbReference type="Pfam" id="PF13923">
    <property type="entry name" value="zf-C3HC4_2"/>
    <property type="match status" value="1"/>
</dbReference>
<dbReference type="GO" id="GO:0061630">
    <property type="term" value="F:ubiquitin protein ligase activity"/>
    <property type="evidence" value="ECO:0007669"/>
    <property type="project" value="UniProtKB-EC"/>
</dbReference>
<dbReference type="WBParaSite" id="MBELARI_LOCUS16298">
    <property type="protein sequence ID" value="MBELARI_LOCUS16298"/>
    <property type="gene ID" value="MBELARI_LOCUS16298"/>
</dbReference>
<keyword evidence="5" id="KW-0479">Metal-binding</keyword>
<evidence type="ECO:0000313" key="12">
    <source>
        <dbReference type="WBParaSite" id="MBELARI_LOCUS16298"/>
    </source>
</evidence>
<dbReference type="SMART" id="SM00184">
    <property type="entry name" value="RING"/>
    <property type="match status" value="1"/>
</dbReference>
<dbReference type="InterPro" id="IPR001841">
    <property type="entry name" value="Znf_RING"/>
</dbReference>
<proteinExistence type="predicted"/>
<comment type="pathway">
    <text evidence="2">Protein modification; protein ubiquitination.</text>
</comment>
<evidence type="ECO:0000256" key="2">
    <source>
        <dbReference type="ARBA" id="ARBA00004906"/>
    </source>
</evidence>
<evidence type="ECO:0000256" key="4">
    <source>
        <dbReference type="ARBA" id="ARBA00022679"/>
    </source>
</evidence>
<dbReference type="EC" id="2.3.2.27" evidence="3"/>
<dbReference type="InterPro" id="IPR013083">
    <property type="entry name" value="Znf_RING/FYVE/PHD"/>
</dbReference>
<evidence type="ECO:0000256" key="6">
    <source>
        <dbReference type="ARBA" id="ARBA00022771"/>
    </source>
</evidence>
<feature type="region of interest" description="Disordered" evidence="9">
    <location>
        <begin position="1"/>
        <end position="23"/>
    </location>
</feature>
<dbReference type="CDD" id="cd16531">
    <property type="entry name" value="RING-HC_RING1-like"/>
    <property type="match status" value="1"/>
</dbReference>
<evidence type="ECO:0000256" key="8">
    <source>
        <dbReference type="PROSITE-ProRule" id="PRU00175"/>
    </source>
</evidence>
<reference evidence="12" key="1">
    <citation type="submission" date="2024-02" db="UniProtKB">
        <authorList>
            <consortium name="WormBaseParasite"/>
        </authorList>
    </citation>
    <scope>IDENTIFICATION</scope>
</reference>
<dbReference type="Proteomes" id="UP000887575">
    <property type="component" value="Unassembled WGS sequence"/>
</dbReference>
<name>A0AAF3EQD1_9BILA</name>
<feature type="region of interest" description="Disordered" evidence="9">
    <location>
        <begin position="305"/>
        <end position="359"/>
    </location>
</feature>
<dbReference type="GO" id="GO:0008270">
    <property type="term" value="F:zinc ion binding"/>
    <property type="evidence" value="ECO:0007669"/>
    <property type="project" value="UniProtKB-KW"/>
</dbReference>
<accession>A0AAF3EQD1</accession>
<dbReference type="GO" id="GO:0003682">
    <property type="term" value="F:chromatin binding"/>
    <property type="evidence" value="ECO:0007669"/>
    <property type="project" value="TreeGrafter"/>
</dbReference>
<feature type="region of interest" description="Disordered" evidence="9">
    <location>
        <begin position="157"/>
        <end position="250"/>
    </location>
</feature>
<evidence type="ECO:0000256" key="1">
    <source>
        <dbReference type="ARBA" id="ARBA00000900"/>
    </source>
</evidence>
<keyword evidence="7" id="KW-0862">Zinc</keyword>
<keyword evidence="4" id="KW-0808">Transferase</keyword>
<dbReference type="GO" id="GO:0031519">
    <property type="term" value="C:PcG protein complex"/>
    <property type="evidence" value="ECO:0007669"/>
    <property type="project" value="TreeGrafter"/>
</dbReference>
<dbReference type="PROSITE" id="PS00518">
    <property type="entry name" value="ZF_RING_1"/>
    <property type="match status" value="1"/>
</dbReference>
<evidence type="ECO:0000259" key="10">
    <source>
        <dbReference type="PROSITE" id="PS50089"/>
    </source>
</evidence>
<dbReference type="PROSITE" id="PS50089">
    <property type="entry name" value="ZF_RING_2"/>
    <property type="match status" value="1"/>
</dbReference>
<feature type="compositionally biased region" description="Acidic residues" evidence="9">
    <location>
        <begin position="190"/>
        <end position="204"/>
    </location>
</feature>
<feature type="compositionally biased region" description="Low complexity" evidence="9">
    <location>
        <begin position="310"/>
        <end position="320"/>
    </location>
</feature>
<evidence type="ECO:0000256" key="3">
    <source>
        <dbReference type="ARBA" id="ARBA00012483"/>
    </source>
</evidence>
<dbReference type="PANTHER" id="PTHR46076">
    <property type="entry name" value="E3 UBIQUITIN-PROTEIN LIGASE RING1 / RING 2 FAMILY MEMBER"/>
    <property type="match status" value="1"/>
</dbReference>
<evidence type="ECO:0000256" key="7">
    <source>
        <dbReference type="ARBA" id="ARBA00022833"/>
    </source>
</evidence>
<evidence type="ECO:0000313" key="11">
    <source>
        <dbReference type="Proteomes" id="UP000887575"/>
    </source>
</evidence>
<keyword evidence="11" id="KW-1185">Reference proteome</keyword>
<feature type="compositionally biased region" description="Polar residues" evidence="9">
    <location>
        <begin position="217"/>
        <end position="227"/>
    </location>
</feature>
<evidence type="ECO:0000256" key="9">
    <source>
        <dbReference type="SAM" id="MobiDB-lite"/>
    </source>
</evidence>
<keyword evidence="6 8" id="KW-0863">Zinc-finger</keyword>
<dbReference type="InterPro" id="IPR043540">
    <property type="entry name" value="RING1/RING2"/>
</dbReference>
<feature type="domain" description="RING-type" evidence="10">
    <location>
        <begin position="57"/>
        <end position="97"/>
    </location>
</feature>
<sequence>MLDSSGLDGLPFSGNNNDPRDMEMTDYDRERKVHKAHTENSEPIKMTVRTLGNELVCPICLDLLTNTMTTKECLHRFCQECITTALQRGNKECPTCRKKLVSRRSLRPDPNFDRLIEKIWPDRKVYEQMQSKSLEMFTQHSNMDSLRTSIFEGIKAQAATRRQRVAGSYDVGDTTDKRRKRKRNAAGELVEVEGGEVENGEPEGDSGSSGSGQNEETPTATMENDTNGDGHQENGTHEANPTNGTVNGNGEENAEVEEAGISEDLSIQTEENHIYDEVDLEEWKVVARDENLDDIQLRLDENGMDKDLWSDNTTETTESSSKSEESHLTVSSISDDTVPAHNGAEPAEEAPLPTGPCTLKDRMTKWLAQSPNSPQTPEEGELIRMTDDDFMEVNEQDPEIEIEFLPASSLAKRVHFKAMLEPRYLKTRYDTSMTHISEFLFNRFKEDTTNVHKDLEFKGISLSIADLERPEYFYVLNRQGGHHIKRIFLHENVHTAHGAATRDEHLIIFFDTRPQSLCANEQSVLTAVVPKQFLEQPIL</sequence>
<protein>
    <recommendedName>
        <fullName evidence="3">RING-type E3 ubiquitin transferase</fullName>
        <ecNumber evidence="3">2.3.2.27</ecNumber>
    </recommendedName>
</protein>
<organism evidence="11 12">
    <name type="scientific">Mesorhabditis belari</name>
    <dbReference type="NCBI Taxonomy" id="2138241"/>
    <lineage>
        <taxon>Eukaryota</taxon>
        <taxon>Metazoa</taxon>
        <taxon>Ecdysozoa</taxon>
        <taxon>Nematoda</taxon>
        <taxon>Chromadorea</taxon>
        <taxon>Rhabditida</taxon>
        <taxon>Rhabditina</taxon>
        <taxon>Rhabditomorpha</taxon>
        <taxon>Rhabditoidea</taxon>
        <taxon>Rhabditidae</taxon>
        <taxon>Mesorhabditinae</taxon>
        <taxon>Mesorhabditis</taxon>
    </lineage>
</organism>
<dbReference type="InterPro" id="IPR017907">
    <property type="entry name" value="Znf_RING_CS"/>
</dbReference>
<dbReference type="PANTHER" id="PTHR46076:SF3">
    <property type="entry name" value="E3 UBIQUITIN-PROTEIN LIGASE RING1"/>
    <property type="match status" value="1"/>
</dbReference>
<evidence type="ECO:0000256" key="5">
    <source>
        <dbReference type="ARBA" id="ARBA00022723"/>
    </source>
</evidence>
<dbReference type="AlphaFoldDB" id="A0AAF3EQD1"/>
<feature type="compositionally biased region" description="Low complexity" evidence="9">
    <location>
        <begin position="205"/>
        <end position="216"/>
    </location>
</feature>
<dbReference type="SUPFAM" id="SSF57850">
    <property type="entry name" value="RING/U-box"/>
    <property type="match status" value="1"/>
</dbReference>
<dbReference type="GO" id="GO:0000151">
    <property type="term" value="C:ubiquitin ligase complex"/>
    <property type="evidence" value="ECO:0007669"/>
    <property type="project" value="InterPro"/>
</dbReference>
<comment type="catalytic activity">
    <reaction evidence="1">
        <text>S-ubiquitinyl-[E2 ubiquitin-conjugating enzyme]-L-cysteine + [acceptor protein]-L-lysine = [E2 ubiquitin-conjugating enzyme]-L-cysteine + N(6)-ubiquitinyl-[acceptor protein]-L-lysine.</text>
        <dbReference type="EC" id="2.3.2.27"/>
    </reaction>
</comment>